<dbReference type="InterPro" id="IPR036737">
    <property type="entry name" value="OmpA-like_sf"/>
</dbReference>
<evidence type="ECO:0000256" key="2">
    <source>
        <dbReference type="ARBA" id="ARBA00023136"/>
    </source>
</evidence>
<dbReference type="Proteomes" id="UP000262802">
    <property type="component" value="Chromosome"/>
</dbReference>
<dbReference type="PANTHER" id="PTHR30329:SF21">
    <property type="entry name" value="LIPOPROTEIN YIAD-RELATED"/>
    <property type="match status" value="1"/>
</dbReference>
<evidence type="ECO:0000313" key="8">
    <source>
        <dbReference type="Proteomes" id="UP000262802"/>
    </source>
</evidence>
<protein>
    <submittedName>
        <fullName evidence="7">OmpA family protein</fullName>
    </submittedName>
</protein>
<feature type="compositionally biased region" description="Low complexity" evidence="5">
    <location>
        <begin position="194"/>
        <end position="206"/>
    </location>
</feature>
<dbReference type="GO" id="GO:0009279">
    <property type="term" value="C:cell outer membrane"/>
    <property type="evidence" value="ECO:0007669"/>
    <property type="project" value="UniProtKB-SubCell"/>
</dbReference>
<organism evidence="7 8">
    <name type="scientific">Hymenobacter oligotrophus</name>
    <dbReference type="NCBI Taxonomy" id="2319843"/>
    <lineage>
        <taxon>Bacteria</taxon>
        <taxon>Pseudomonadati</taxon>
        <taxon>Bacteroidota</taxon>
        <taxon>Cytophagia</taxon>
        <taxon>Cytophagales</taxon>
        <taxon>Hymenobacteraceae</taxon>
        <taxon>Hymenobacter</taxon>
    </lineage>
</organism>
<name>A0A3B7R0K4_9BACT</name>
<evidence type="ECO:0000259" key="6">
    <source>
        <dbReference type="PROSITE" id="PS51123"/>
    </source>
</evidence>
<dbReference type="Pfam" id="PF00691">
    <property type="entry name" value="OmpA"/>
    <property type="match status" value="1"/>
</dbReference>
<dbReference type="RefSeq" id="WP_119445161.1">
    <property type="nucleotide sequence ID" value="NZ_CP032317.1"/>
</dbReference>
<dbReference type="OrthoDB" id="9782229at2"/>
<accession>A0A3B7R0K4</accession>
<sequence>MPTTTMSPDKALVEEVHTFLQAEHLNALGTALDEDPGTIARTFAEVLPLVVSALAGRARQPNGPEVIRTLTQQAHQHAALQQLSTAGRQPWHGRGVTLMQGLLGDAYAGSATAIAARHGLSAAEFEHLLDVAVAAVLGTLGKHAAEHQLTADALSAWLQRQPAGPRLPTQPHAMAAVAEPIDRPVVGPTPSPAPAAQGQPAAASQLPPAPADGTWGSVGGGITFTPTLTGVRRRKRPKWQWALLLLPALGLGFGFGYRSKLVPAPVPAAVPAPVAAPEASAPRPVPTASSYPPSYPAGYYDVLTDTYIRETGPQLLLTLADGNTLSVGTNSTEYQLYRFLSDPRRQPNTVSPALGWINLDRVYFEPNRATLTDDSRAQLRNVAKILKVFPEAHLQLGGYTDGTGNPSANLRLSQQRASEARRTLVQLGVEPQRLRAEGFGANYFIASNAGAVGRALNRRLSVRVISKTGAAGLPPNMQPPAAKLPASASNTANRNLGAAAEQRPSSAEQRRKRKRTAAQPRTKAGLWLQNLGQCLQGKRVAEWEKKR</sequence>
<dbReference type="PROSITE" id="PS51123">
    <property type="entry name" value="OMPA_2"/>
    <property type="match status" value="1"/>
</dbReference>
<feature type="domain" description="OmpA-like" evidence="6">
    <location>
        <begin position="351"/>
        <end position="468"/>
    </location>
</feature>
<dbReference type="CDD" id="cd07185">
    <property type="entry name" value="OmpA_C-like"/>
    <property type="match status" value="1"/>
</dbReference>
<dbReference type="PANTHER" id="PTHR30329">
    <property type="entry name" value="STATOR ELEMENT OF FLAGELLAR MOTOR COMPLEX"/>
    <property type="match status" value="1"/>
</dbReference>
<dbReference type="InterPro" id="IPR050330">
    <property type="entry name" value="Bact_OuterMem_StrucFunc"/>
</dbReference>
<evidence type="ECO:0000256" key="1">
    <source>
        <dbReference type="ARBA" id="ARBA00004442"/>
    </source>
</evidence>
<reference evidence="7 8" key="1">
    <citation type="submission" date="2018-09" db="EMBL/GenBank/DDBJ databases">
        <title>Hymenobacter medium sp. nov., isolated from R2A medium.</title>
        <authorList>
            <person name="Yingchao G."/>
        </authorList>
    </citation>
    <scope>NUCLEOTIDE SEQUENCE [LARGE SCALE GENOMIC DNA]</scope>
    <source>
        <strain evidence="8">sh-6</strain>
    </source>
</reference>
<proteinExistence type="predicted"/>
<feature type="region of interest" description="Disordered" evidence="5">
    <location>
        <begin position="469"/>
        <end position="524"/>
    </location>
</feature>
<evidence type="ECO:0000256" key="3">
    <source>
        <dbReference type="ARBA" id="ARBA00023237"/>
    </source>
</evidence>
<evidence type="ECO:0000256" key="5">
    <source>
        <dbReference type="SAM" id="MobiDB-lite"/>
    </source>
</evidence>
<keyword evidence="8" id="KW-1185">Reference proteome</keyword>
<keyword evidence="2 4" id="KW-0472">Membrane</keyword>
<dbReference type="InterPro" id="IPR009282">
    <property type="entry name" value="DUF937"/>
</dbReference>
<dbReference type="InterPro" id="IPR006665">
    <property type="entry name" value="OmpA-like"/>
</dbReference>
<gene>
    <name evidence="7" type="ORF">D3Y59_11365</name>
</gene>
<dbReference type="Gene3D" id="3.30.1330.60">
    <property type="entry name" value="OmpA-like domain"/>
    <property type="match status" value="1"/>
</dbReference>
<dbReference type="PROSITE" id="PS01068">
    <property type="entry name" value="OMPA_1"/>
    <property type="match status" value="1"/>
</dbReference>
<dbReference type="PRINTS" id="PR01021">
    <property type="entry name" value="OMPADOMAIN"/>
</dbReference>
<dbReference type="SUPFAM" id="SSF103088">
    <property type="entry name" value="OmpA-like"/>
    <property type="match status" value="1"/>
</dbReference>
<keyword evidence="3" id="KW-0998">Cell outer membrane</keyword>
<dbReference type="AlphaFoldDB" id="A0A3B7R0K4"/>
<evidence type="ECO:0000313" key="7">
    <source>
        <dbReference type="EMBL" id="AYA37594.1"/>
    </source>
</evidence>
<dbReference type="InterPro" id="IPR006664">
    <property type="entry name" value="OMP_bac"/>
</dbReference>
<dbReference type="KEGG" id="hyh:D3Y59_11365"/>
<dbReference type="InterPro" id="IPR006690">
    <property type="entry name" value="OMPA-like_CS"/>
</dbReference>
<comment type="subcellular location">
    <subcellularLocation>
        <location evidence="1">Cell outer membrane</location>
    </subcellularLocation>
</comment>
<feature type="region of interest" description="Disordered" evidence="5">
    <location>
        <begin position="182"/>
        <end position="218"/>
    </location>
</feature>
<dbReference type="EMBL" id="CP032317">
    <property type="protein sequence ID" value="AYA37594.1"/>
    <property type="molecule type" value="Genomic_DNA"/>
</dbReference>
<dbReference type="Pfam" id="PF06078">
    <property type="entry name" value="DUF937"/>
    <property type="match status" value="1"/>
</dbReference>
<evidence type="ECO:0000256" key="4">
    <source>
        <dbReference type="PROSITE-ProRule" id="PRU00473"/>
    </source>
</evidence>